<dbReference type="PANTHER" id="PTHR11113:SF2">
    <property type="entry name" value="ADENINE DEAMINASE"/>
    <property type="match status" value="1"/>
</dbReference>
<dbReference type="Pfam" id="PF13382">
    <property type="entry name" value="Adenine_deam_C"/>
    <property type="match status" value="1"/>
</dbReference>
<evidence type="ECO:0000259" key="7">
    <source>
        <dbReference type="Pfam" id="PF01979"/>
    </source>
</evidence>
<comment type="caution">
    <text evidence="9">The sequence shown here is derived from an EMBL/GenBank/DDBJ whole genome shotgun (WGS) entry which is preliminary data.</text>
</comment>
<comment type="catalytic activity">
    <reaction evidence="5 6">
        <text>adenine + H2O + H(+) = hypoxanthine + NH4(+)</text>
        <dbReference type="Rhea" id="RHEA:23688"/>
        <dbReference type="ChEBI" id="CHEBI:15377"/>
        <dbReference type="ChEBI" id="CHEBI:15378"/>
        <dbReference type="ChEBI" id="CHEBI:16708"/>
        <dbReference type="ChEBI" id="CHEBI:17368"/>
        <dbReference type="ChEBI" id="CHEBI:28938"/>
        <dbReference type="EC" id="3.5.4.2"/>
    </reaction>
</comment>
<feature type="domain" description="Adenine deaminase C-terminal" evidence="8">
    <location>
        <begin position="417"/>
        <end position="582"/>
    </location>
</feature>
<dbReference type="EC" id="3.5.4.2" evidence="2 6"/>
<evidence type="ECO:0000256" key="5">
    <source>
        <dbReference type="ARBA" id="ARBA00047720"/>
    </source>
</evidence>
<organism evidence="9 10">
    <name type="scientific">Leminorella grimontii</name>
    <dbReference type="NCBI Taxonomy" id="82981"/>
    <lineage>
        <taxon>Bacteria</taxon>
        <taxon>Pseudomonadati</taxon>
        <taxon>Pseudomonadota</taxon>
        <taxon>Gammaproteobacteria</taxon>
        <taxon>Enterobacterales</taxon>
        <taxon>Budviciaceae</taxon>
        <taxon>Leminorella</taxon>
    </lineage>
</organism>
<evidence type="ECO:0000256" key="2">
    <source>
        <dbReference type="ARBA" id="ARBA00012782"/>
    </source>
</evidence>
<comment type="cofactor">
    <cofactor evidence="6">
        <name>Mn(2+)</name>
        <dbReference type="ChEBI" id="CHEBI:29035"/>
    </cofactor>
</comment>
<dbReference type="Pfam" id="PF01979">
    <property type="entry name" value="Amidohydro_1"/>
    <property type="match status" value="1"/>
</dbReference>
<dbReference type="Gene3D" id="3.20.20.140">
    <property type="entry name" value="Metal-dependent hydrolases"/>
    <property type="match status" value="1"/>
</dbReference>
<dbReference type="HAMAP" id="MF_01518">
    <property type="entry name" value="Adenine_deamin"/>
    <property type="match status" value="1"/>
</dbReference>
<evidence type="ECO:0000256" key="3">
    <source>
        <dbReference type="ARBA" id="ARBA00022801"/>
    </source>
</evidence>
<evidence type="ECO:0000313" key="10">
    <source>
        <dbReference type="Proteomes" id="UP001058124"/>
    </source>
</evidence>
<sequence length="601" mass="65978">MLQEDLREMIDAGAAKRAADLVICNGQLVNVNSAEIYPADVAIYRSQIVATGDVSDYIGPNTQRIDAKGKYLVPGLIDGHLHIECSKLSMTSFAKAVVPHGTTSIISGLDQYVVTSGLEGIREVLDEIDQGPLKVFWGLPFITPYTLPQSNVGFNVTAETHREVQKWPEVFGVWETVSEFVENQHDDVMKAIELARENRLPVFGCAPMTRGKKLNSVLCAGLRLDHESYDHQEMMEKVRKGMYVLIRESSISHFMRENMKIVTHLNPRISRRVSFCTDDVIASDIMTNGHMDKLIRMAISCGVDPITAIQMGSINSAEAYRIDHLVGSISPGRFADILLVEDLREFNIDTVIAKGKLTVEGGKMAYDLQPPVRSATLLQSMKLKPVAAADMKVRTTLDAPRVHALSLDVDFNVPFVRKGRNVELDVVDGVVMPDVANDVLYATVVERFGKTSTKPAVGFCSGWKLKAGAMASSCAPDDNNVICIGTNSEDMALAINHLAENGGGQVIVRDGNILGFLPLPICGIVSDLEPEVMAAEEEKLLQIARELGCDLPDPLFYMCCLQITAIPDYAITDLGVIDFHQQKTFDPVLRCGCSHGKLHKH</sequence>
<evidence type="ECO:0000256" key="6">
    <source>
        <dbReference type="HAMAP-Rule" id="MF_01518"/>
    </source>
</evidence>
<dbReference type="InterPro" id="IPR026912">
    <property type="entry name" value="Adenine_deam_C"/>
</dbReference>
<proteinExistence type="inferred from homology"/>
<dbReference type="RefSeq" id="WP_027272987.1">
    <property type="nucleotide sequence ID" value="NZ_BRLH01000001.1"/>
</dbReference>
<dbReference type="EMBL" id="BRLH01000001">
    <property type="protein sequence ID" value="GKX54424.1"/>
    <property type="molecule type" value="Genomic_DNA"/>
</dbReference>
<dbReference type="SUPFAM" id="SSF51338">
    <property type="entry name" value="Composite domain of metallo-dependent hydrolases"/>
    <property type="match status" value="1"/>
</dbReference>
<dbReference type="AlphaFoldDB" id="A0AAV5MZT8"/>
<dbReference type="InterPro" id="IPR011059">
    <property type="entry name" value="Metal-dep_hydrolase_composite"/>
</dbReference>
<protein>
    <recommendedName>
        <fullName evidence="2 6">Adenine deaminase</fullName>
        <shortName evidence="6">Adenase</shortName>
        <shortName evidence="6">Adenine aminase</shortName>
        <ecNumber evidence="2 6">3.5.4.2</ecNumber>
    </recommendedName>
</protein>
<evidence type="ECO:0000313" key="9">
    <source>
        <dbReference type="EMBL" id="GKX54424.1"/>
    </source>
</evidence>
<name>A0AAV5MZT8_9GAMM</name>
<keyword evidence="3 6" id="KW-0378">Hydrolase</keyword>
<dbReference type="InterPro" id="IPR032466">
    <property type="entry name" value="Metal_Hydrolase"/>
</dbReference>
<dbReference type="InterPro" id="IPR006680">
    <property type="entry name" value="Amidohydro-rel"/>
</dbReference>
<feature type="domain" description="Amidohydrolase-related" evidence="7">
    <location>
        <begin position="71"/>
        <end position="357"/>
    </location>
</feature>
<gene>
    <name evidence="6 9" type="primary">ade</name>
    <name evidence="9" type="ORF">SOASR030_05360</name>
</gene>
<accession>A0AAV5MZT8</accession>
<dbReference type="GO" id="GO:0006146">
    <property type="term" value="P:adenine catabolic process"/>
    <property type="evidence" value="ECO:0007669"/>
    <property type="project" value="InterPro"/>
</dbReference>
<comment type="subunit">
    <text evidence="6">Homodimer.</text>
</comment>
<comment type="similarity">
    <text evidence="1 6">Belongs to the metallo-dependent hydrolases superfamily. Adenine deaminase family.</text>
</comment>
<dbReference type="PANTHER" id="PTHR11113">
    <property type="entry name" value="N-ACETYLGLUCOSAMINE-6-PHOSPHATE DEACETYLASE"/>
    <property type="match status" value="1"/>
</dbReference>
<dbReference type="InterPro" id="IPR006679">
    <property type="entry name" value="Adenine_deam"/>
</dbReference>
<evidence type="ECO:0000256" key="1">
    <source>
        <dbReference type="ARBA" id="ARBA00006773"/>
    </source>
</evidence>
<evidence type="ECO:0000259" key="8">
    <source>
        <dbReference type="Pfam" id="PF13382"/>
    </source>
</evidence>
<reference evidence="9" key="1">
    <citation type="submission" date="2022-06" db="EMBL/GenBank/DDBJ databases">
        <title>Draft genome sequences of Leminorella grimontii str. JCM5902.</title>
        <authorList>
            <person name="Wakabayashi Y."/>
            <person name="Kojima K."/>
        </authorList>
    </citation>
    <scope>NUCLEOTIDE SEQUENCE</scope>
    <source>
        <strain evidence="9">JCM 5902</strain>
    </source>
</reference>
<keyword evidence="10" id="KW-1185">Reference proteome</keyword>
<dbReference type="Gene3D" id="2.30.40.10">
    <property type="entry name" value="Urease, subunit C, domain 1"/>
    <property type="match status" value="1"/>
</dbReference>
<evidence type="ECO:0000256" key="4">
    <source>
        <dbReference type="ARBA" id="ARBA00023211"/>
    </source>
</evidence>
<keyword evidence="4 6" id="KW-0464">Manganese</keyword>
<dbReference type="SUPFAM" id="SSF51556">
    <property type="entry name" value="Metallo-dependent hydrolases"/>
    <property type="match status" value="1"/>
</dbReference>
<dbReference type="GO" id="GO:0000034">
    <property type="term" value="F:adenine deaminase activity"/>
    <property type="evidence" value="ECO:0007669"/>
    <property type="project" value="UniProtKB-UniRule"/>
</dbReference>
<dbReference type="Proteomes" id="UP001058124">
    <property type="component" value="Unassembled WGS sequence"/>
</dbReference>